<sequence>MAPQTDIPSDLTDDQKAFMFQFLDAELNSEILYALLHDEHRCLAYTLAFSLSHCGIYSSTNVGPSDELCNTLGWVKDIAACLSTILSDSYIIWCCWMVWGWCWLVVLLPIISLVAAIGIVSALIYTFMLMLLLVLGMDCQVDWEFITSLFKYWWNPQLSIQLDYFDIMVDITKGVAPTLLGQAAAGHTCPREDNNESTVSSLHFQTPSELGITSSQHEESTSQSSVLAMDIEAQLEQQAIFIEENTMVSMTSQADNSD</sequence>
<protein>
    <submittedName>
        <fullName evidence="2">Uncharacterized protein</fullName>
    </submittedName>
</protein>
<gene>
    <name evidence="2" type="ORF">ARMGADRAFT_1026728</name>
</gene>
<dbReference type="AlphaFoldDB" id="A0A2H3EHT2"/>
<evidence type="ECO:0000313" key="2">
    <source>
        <dbReference type="EMBL" id="PBK98846.1"/>
    </source>
</evidence>
<keyword evidence="1" id="KW-0812">Transmembrane</keyword>
<name>A0A2H3EHT2_ARMGA</name>
<dbReference type="Proteomes" id="UP000217790">
    <property type="component" value="Unassembled WGS sequence"/>
</dbReference>
<dbReference type="EMBL" id="KZ293648">
    <property type="protein sequence ID" value="PBK98846.1"/>
    <property type="molecule type" value="Genomic_DNA"/>
</dbReference>
<evidence type="ECO:0000313" key="3">
    <source>
        <dbReference type="Proteomes" id="UP000217790"/>
    </source>
</evidence>
<dbReference type="InParanoid" id="A0A2H3EHT2"/>
<proteinExistence type="predicted"/>
<organism evidence="2 3">
    <name type="scientific">Armillaria gallica</name>
    <name type="common">Bulbous honey fungus</name>
    <name type="synonym">Armillaria bulbosa</name>
    <dbReference type="NCBI Taxonomy" id="47427"/>
    <lineage>
        <taxon>Eukaryota</taxon>
        <taxon>Fungi</taxon>
        <taxon>Dikarya</taxon>
        <taxon>Basidiomycota</taxon>
        <taxon>Agaricomycotina</taxon>
        <taxon>Agaricomycetes</taxon>
        <taxon>Agaricomycetidae</taxon>
        <taxon>Agaricales</taxon>
        <taxon>Marasmiineae</taxon>
        <taxon>Physalacriaceae</taxon>
        <taxon>Armillaria</taxon>
    </lineage>
</organism>
<keyword evidence="3" id="KW-1185">Reference proteome</keyword>
<accession>A0A2H3EHT2</accession>
<evidence type="ECO:0000256" key="1">
    <source>
        <dbReference type="SAM" id="Phobius"/>
    </source>
</evidence>
<reference evidence="3" key="1">
    <citation type="journal article" date="2017" name="Nat. Ecol. Evol.">
        <title>Genome expansion and lineage-specific genetic innovations in the forest pathogenic fungi Armillaria.</title>
        <authorList>
            <person name="Sipos G."/>
            <person name="Prasanna A.N."/>
            <person name="Walter M.C."/>
            <person name="O'Connor E."/>
            <person name="Balint B."/>
            <person name="Krizsan K."/>
            <person name="Kiss B."/>
            <person name="Hess J."/>
            <person name="Varga T."/>
            <person name="Slot J."/>
            <person name="Riley R."/>
            <person name="Boka B."/>
            <person name="Rigling D."/>
            <person name="Barry K."/>
            <person name="Lee J."/>
            <person name="Mihaltcheva S."/>
            <person name="LaButti K."/>
            <person name="Lipzen A."/>
            <person name="Waldron R."/>
            <person name="Moloney N.M."/>
            <person name="Sperisen C."/>
            <person name="Kredics L."/>
            <person name="Vagvoelgyi C."/>
            <person name="Patrignani A."/>
            <person name="Fitzpatrick D."/>
            <person name="Nagy I."/>
            <person name="Doyle S."/>
            <person name="Anderson J.B."/>
            <person name="Grigoriev I.V."/>
            <person name="Gueldener U."/>
            <person name="Muensterkoetter M."/>
            <person name="Nagy L.G."/>
        </authorList>
    </citation>
    <scope>NUCLEOTIDE SEQUENCE [LARGE SCALE GENOMIC DNA]</scope>
    <source>
        <strain evidence="3">Ar21-2</strain>
    </source>
</reference>
<keyword evidence="1" id="KW-0472">Membrane</keyword>
<feature type="transmembrane region" description="Helical" evidence="1">
    <location>
        <begin position="90"/>
        <end position="111"/>
    </location>
</feature>
<feature type="transmembrane region" description="Helical" evidence="1">
    <location>
        <begin position="117"/>
        <end position="135"/>
    </location>
</feature>
<keyword evidence="1" id="KW-1133">Transmembrane helix</keyword>